<evidence type="ECO:0000313" key="1">
    <source>
        <dbReference type="EMBL" id="KIA76142.1"/>
    </source>
</evidence>
<dbReference type="SUPFAM" id="SSF51735">
    <property type="entry name" value="NAD(P)-binding Rossmann-fold domains"/>
    <property type="match status" value="1"/>
</dbReference>
<protein>
    <submittedName>
        <fullName evidence="1">Uncharacterized protein</fullName>
    </submittedName>
</protein>
<dbReference type="AlphaFoldDB" id="A0A0C1E3Z3"/>
<dbReference type="InterPro" id="IPR036291">
    <property type="entry name" value="NAD(P)-bd_dom_sf"/>
</dbReference>
<reference evidence="1 2" key="1">
    <citation type="journal article" date="2014" name="Mol. Biol. Evol.">
        <title>Massive expansion of Ubiquitination-related gene families within the Chlamydiae.</title>
        <authorList>
            <person name="Domman D."/>
            <person name="Collingro A."/>
            <person name="Lagkouvardos I."/>
            <person name="Gehre L."/>
            <person name="Weinmaier T."/>
            <person name="Rattei T."/>
            <person name="Subtil A."/>
            <person name="Horn M."/>
        </authorList>
    </citation>
    <scope>NUCLEOTIDE SEQUENCE [LARGE SCALE GENOMIC DNA]</scope>
    <source>
        <strain evidence="1 2">OEW1</strain>
    </source>
</reference>
<gene>
    <name evidence="1" type="ORF">DB43_AS00120</name>
</gene>
<name>A0A0C1E3Z3_9BACT</name>
<proteinExistence type="predicted"/>
<dbReference type="PATRIC" id="fig|83552.4.peg.2715"/>
<sequence>MAKISIIGRAVAKRLAFDGFSVVVNYANSANHAEEVVAEIKSSGGNAPSP</sequence>
<comment type="caution">
    <text evidence="1">The sequence shown here is derived from an EMBL/GenBank/DDBJ whole genome shotgun (WGS) entry which is preliminary data.</text>
</comment>
<organism evidence="1 2">
    <name type="scientific">Parachlamydia acanthamoebae</name>
    <dbReference type="NCBI Taxonomy" id="83552"/>
    <lineage>
        <taxon>Bacteria</taxon>
        <taxon>Pseudomonadati</taxon>
        <taxon>Chlamydiota</taxon>
        <taxon>Chlamydiia</taxon>
        <taxon>Parachlamydiales</taxon>
        <taxon>Parachlamydiaceae</taxon>
        <taxon>Parachlamydia</taxon>
    </lineage>
</organism>
<dbReference type="Gene3D" id="3.40.50.720">
    <property type="entry name" value="NAD(P)-binding Rossmann-like Domain"/>
    <property type="match status" value="1"/>
</dbReference>
<evidence type="ECO:0000313" key="2">
    <source>
        <dbReference type="Proteomes" id="UP000031307"/>
    </source>
</evidence>
<accession>A0A0C1E3Z3</accession>
<dbReference type="EMBL" id="JSAM01000129">
    <property type="protein sequence ID" value="KIA76142.1"/>
    <property type="molecule type" value="Genomic_DNA"/>
</dbReference>
<dbReference type="Proteomes" id="UP000031307">
    <property type="component" value="Unassembled WGS sequence"/>
</dbReference>